<accession>A0A379G4D6</accession>
<dbReference type="Proteomes" id="UP000255129">
    <property type="component" value="Unassembled WGS sequence"/>
</dbReference>
<evidence type="ECO:0000313" key="2">
    <source>
        <dbReference type="Proteomes" id="UP000255129"/>
    </source>
</evidence>
<dbReference type="EMBL" id="UGUA01000002">
    <property type="protein sequence ID" value="SUC35805.1"/>
    <property type="molecule type" value="Genomic_DNA"/>
</dbReference>
<dbReference type="AlphaFoldDB" id="A0A379G4D6"/>
<sequence length="333" mass="37937">MNEYGLYVSPKDGGKQIVMTESSYPINFIRDISMTMRYGNAGQKLKTVNIPGMSHYDTVIVPSSLCTYTQDGAINRNRIQSYWTEGDNFKCQYDYYAGPSLYFINGSESDSKFFIFGTLKNTPQNEYGLFFGNSIDNFRGVSQSSNVYHCVFRQKIKLTDRQYWSLPDSVPNKTRALVFVRPESAGHVLQYNRAKGRIDSKGSGDVYIVIFTNGFPLYENTGLNIWNKSGELVFNSEYPPFTKNGHSISINNSVGSSSFTKPMFTIDNPGAWLTRRYSNAIVWQTGFRIEGNRIIGVNMWDINTLPIYNDYFNDEFADVIHGGSYAIDFNDYF</sequence>
<reference evidence="1 2" key="1">
    <citation type="submission" date="2018-06" db="EMBL/GenBank/DDBJ databases">
        <authorList>
            <consortium name="Pathogen Informatics"/>
            <person name="Doyle S."/>
        </authorList>
    </citation>
    <scope>NUCLEOTIDE SEQUENCE [LARGE SCALE GENOMIC DNA]</scope>
    <source>
        <strain evidence="1 2">NCTC12026</strain>
    </source>
</reference>
<dbReference type="RefSeq" id="WP_115164378.1">
    <property type="nucleotide sequence ID" value="NZ_UGUA01000002.1"/>
</dbReference>
<dbReference type="Pfam" id="PF20051">
    <property type="entry name" value="DUF6453"/>
    <property type="match status" value="1"/>
</dbReference>
<gene>
    <name evidence="1" type="ORF">NCTC12026_02206</name>
</gene>
<dbReference type="OrthoDB" id="6456047at2"/>
<evidence type="ECO:0000313" key="1">
    <source>
        <dbReference type="EMBL" id="SUC35805.1"/>
    </source>
</evidence>
<organism evidence="1 2">
    <name type="scientific">Providencia rustigianii</name>
    <dbReference type="NCBI Taxonomy" id="158850"/>
    <lineage>
        <taxon>Bacteria</taxon>
        <taxon>Pseudomonadati</taxon>
        <taxon>Pseudomonadota</taxon>
        <taxon>Gammaproteobacteria</taxon>
        <taxon>Enterobacterales</taxon>
        <taxon>Morganellaceae</taxon>
        <taxon>Providencia</taxon>
    </lineage>
</organism>
<name>A0A379G4D6_9GAMM</name>
<proteinExistence type="predicted"/>
<protein>
    <submittedName>
        <fullName evidence="1">Uncharacterized protein</fullName>
    </submittedName>
</protein>
<dbReference type="InterPro" id="IPR045604">
    <property type="entry name" value="DUF6453"/>
</dbReference>